<evidence type="ECO:0000313" key="5">
    <source>
        <dbReference type="Proteomes" id="UP001516023"/>
    </source>
</evidence>
<evidence type="ECO:0000256" key="1">
    <source>
        <dbReference type="SAM" id="Coils"/>
    </source>
</evidence>
<organism evidence="4 5">
    <name type="scientific">Cyclotella cryptica</name>
    <dbReference type="NCBI Taxonomy" id="29204"/>
    <lineage>
        <taxon>Eukaryota</taxon>
        <taxon>Sar</taxon>
        <taxon>Stramenopiles</taxon>
        <taxon>Ochrophyta</taxon>
        <taxon>Bacillariophyta</taxon>
        <taxon>Coscinodiscophyceae</taxon>
        <taxon>Thalassiosirophycidae</taxon>
        <taxon>Stephanodiscales</taxon>
        <taxon>Stephanodiscaceae</taxon>
        <taxon>Cyclotella</taxon>
    </lineage>
</organism>
<feature type="coiled-coil region" evidence="1">
    <location>
        <begin position="252"/>
        <end position="333"/>
    </location>
</feature>
<feature type="chain" id="PRO_5044839311" evidence="3">
    <location>
        <begin position="27"/>
        <end position="409"/>
    </location>
</feature>
<evidence type="ECO:0000256" key="2">
    <source>
        <dbReference type="SAM" id="Phobius"/>
    </source>
</evidence>
<keyword evidence="1" id="KW-0175">Coiled coil</keyword>
<keyword evidence="2" id="KW-0812">Transmembrane</keyword>
<gene>
    <name evidence="4" type="ORF">HJC23_008356</name>
</gene>
<sequence length="409" mass="44275">MDNMMSFRGQKVASFLLLMLLTSIDAFAAVKPHFLFLKGSATAKLSSGRNNKIPSHWIRALALSSNGHDSDPPASDQREGMADAFAAFDSLTSDDLIDDGHSASSPESSSSGDKVIDLSDSSLLIDVQDIEEEDQVQKEIYSDMLADVPDYSGDVDQTATKEAIAQLQKVLDDAVARDTAKTAVLNDVDGIGNNIEKQGLTTADITRDILNQEIEPSLSMQDFMSSAVQEAMTEIEGEAPNARSLMEDSELRKEIEEIFDRAAEKLKSEVEEMKREQEAVTEEARKQGIEYIDSEKQRLSEAEASVSRLIQKVARETEEVQKAMEELERAKSEAGSGGGSRALEDSALDLKKGGIVKQSALVGALLFGSRAFTETILVLGSSNGGDHTMSALLQGAIALACAAYFFFVK</sequence>
<dbReference type="AlphaFoldDB" id="A0ABD3Q6W3"/>
<comment type="caution">
    <text evidence="4">The sequence shown here is derived from an EMBL/GenBank/DDBJ whole genome shotgun (WGS) entry which is preliminary data.</text>
</comment>
<proteinExistence type="predicted"/>
<name>A0ABD3Q6W3_9STRA</name>
<keyword evidence="3" id="KW-0732">Signal</keyword>
<evidence type="ECO:0000256" key="3">
    <source>
        <dbReference type="SAM" id="SignalP"/>
    </source>
</evidence>
<keyword evidence="2" id="KW-1133">Transmembrane helix</keyword>
<feature type="transmembrane region" description="Helical" evidence="2">
    <location>
        <begin position="391"/>
        <end position="408"/>
    </location>
</feature>
<dbReference type="Proteomes" id="UP001516023">
    <property type="component" value="Unassembled WGS sequence"/>
</dbReference>
<protein>
    <submittedName>
        <fullName evidence="4">Uncharacterized protein</fullName>
    </submittedName>
</protein>
<dbReference type="EMBL" id="JABMIG020000073">
    <property type="protein sequence ID" value="KAL3795271.1"/>
    <property type="molecule type" value="Genomic_DNA"/>
</dbReference>
<accession>A0ABD3Q6W3</accession>
<evidence type="ECO:0000313" key="4">
    <source>
        <dbReference type="EMBL" id="KAL3795271.1"/>
    </source>
</evidence>
<keyword evidence="5" id="KW-1185">Reference proteome</keyword>
<feature type="signal peptide" evidence="3">
    <location>
        <begin position="1"/>
        <end position="26"/>
    </location>
</feature>
<keyword evidence="2" id="KW-0472">Membrane</keyword>
<reference evidence="4 5" key="1">
    <citation type="journal article" date="2020" name="G3 (Bethesda)">
        <title>Improved Reference Genome for Cyclotella cryptica CCMP332, a Model for Cell Wall Morphogenesis, Salinity Adaptation, and Lipid Production in Diatoms (Bacillariophyta).</title>
        <authorList>
            <person name="Roberts W.R."/>
            <person name="Downey K.M."/>
            <person name="Ruck E.C."/>
            <person name="Traller J.C."/>
            <person name="Alverson A.J."/>
        </authorList>
    </citation>
    <scope>NUCLEOTIDE SEQUENCE [LARGE SCALE GENOMIC DNA]</scope>
    <source>
        <strain evidence="4 5">CCMP332</strain>
    </source>
</reference>